<dbReference type="InterPro" id="IPR038917">
    <property type="entry name" value="Malonyl_CoA_deC"/>
</dbReference>
<dbReference type="Gene3D" id="3.40.630.150">
    <property type="entry name" value="Malonyl-CoA decarboxylase, catalytic domain"/>
    <property type="match status" value="1"/>
</dbReference>
<evidence type="ECO:0000313" key="3">
    <source>
        <dbReference type="EMBL" id="OYQ21623.1"/>
    </source>
</evidence>
<name>A0A255XXH1_9PROT</name>
<dbReference type="Proteomes" id="UP000216361">
    <property type="component" value="Unassembled WGS sequence"/>
</dbReference>
<dbReference type="PANTHER" id="PTHR28641">
    <property type="match status" value="1"/>
</dbReference>
<organism evidence="3 4">
    <name type="scientific">Elstera cyanobacteriorum</name>
    <dbReference type="NCBI Taxonomy" id="2022747"/>
    <lineage>
        <taxon>Bacteria</taxon>
        <taxon>Pseudomonadati</taxon>
        <taxon>Pseudomonadota</taxon>
        <taxon>Alphaproteobacteria</taxon>
        <taxon>Rhodospirillales</taxon>
        <taxon>Rhodospirillaceae</taxon>
        <taxon>Elstera</taxon>
    </lineage>
</organism>
<dbReference type="InterPro" id="IPR007956">
    <property type="entry name" value="Malonyl_CoA_deC_C"/>
</dbReference>
<dbReference type="GO" id="GO:0006633">
    <property type="term" value="P:fatty acid biosynthetic process"/>
    <property type="evidence" value="ECO:0007669"/>
    <property type="project" value="InterPro"/>
</dbReference>
<protein>
    <submittedName>
        <fullName evidence="3">MCD, Malonyl-CoA decarboxylase MCD</fullName>
    </submittedName>
</protein>
<dbReference type="Pfam" id="PF05292">
    <property type="entry name" value="MCD"/>
    <property type="match status" value="1"/>
</dbReference>
<dbReference type="InterPro" id="IPR042303">
    <property type="entry name" value="Malonyl_CoA_deC_C_sf"/>
</dbReference>
<dbReference type="OrthoDB" id="5292736at2"/>
<comment type="caution">
    <text evidence="3">The sequence shown here is derived from an EMBL/GenBank/DDBJ whole genome shotgun (WGS) entry which is preliminary data.</text>
</comment>
<dbReference type="InterPro" id="IPR038351">
    <property type="entry name" value="MCD_N_sf"/>
</dbReference>
<sequence>MTGSFLGELIQTIADRGRAWIAPERETPPSPTHLLRLCEALLSNRGEASGVRLAQEILIGWQGLTAGDQRAFLHGLAAQFGPDADALAKAIAAYQAAPTPAGATRLHIAAEARRQELLRRLNLAPGGTLALVRLREKLLDQPDGSGDYAALDADLTHLFTSWFNRGFLVLRTIDWKTPANILEKIIRYEAVHRIHDWNDLRRRLEPEDRRCFGFFHPQLNDEPLIFVEVALTRAIPDAIAPLLAEDRAPIPAREATTAVFYSISNCQTGLRGISFGNFLIKHVVETLSREFPRLSNFVTLSPVPGFAGWLARARQENSDLLTAEDHAALTLLETPDWESQAESRKALEPVLLRAAAAYFLDAKDKRGRPVDPVARFHLGNGARLERLNPFGDLSAKGLRQAHGLMVNYLYRPEEIERNHEAFATLGEVVAAPAVSKWRQAPRRSLGDRLRDLAPS</sequence>
<accession>A0A255XXH1</accession>
<dbReference type="PANTHER" id="PTHR28641:SF1">
    <property type="entry name" value="MALONYL-COA DECARBOXYLASE, MITOCHONDRIAL"/>
    <property type="match status" value="1"/>
</dbReference>
<dbReference type="Gene3D" id="1.20.140.90">
    <property type="entry name" value="Malonyl-CoA decarboxylase, oligemerization domain"/>
    <property type="match status" value="1"/>
</dbReference>
<proteinExistence type="predicted"/>
<dbReference type="EMBL" id="NOXS01000021">
    <property type="protein sequence ID" value="OYQ21623.1"/>
    <property type="molecule type" value="Genomic_DNA"/>
</dbReference>
<evidence type="ECO:0000259" key="2">
    <source>
        <dbReference type="Pfam" id="PF17408"/>
    </source>
</evidence>
<dbReference type="Pfam" id="PF17408">
    <property type="entry name" value="MCD_N"/>
    <property type="match status" value="1"/>
</dbReference>
<evidence type="ECO:0000313" key="4">
    <source>
        <dbReference type="Proteomes" id="UP000216361"/>
    </source>
</evidence>
<evidence type="ECO:0000259" key="1">
    <source>
        <dbReference type="Pfam" id="PF05292"/>
    </source>
</evidence>
<feature type="domain" description="Malonyl-CoA decarboxylase N-terminal" evidence="2">
    <location>
        <begin position="80"/>
        <end position="163"/>
    </location>
</feature>
<keyword evidence="4" id="KW-1185">Reference proteome</keyword>
<feature type="domain" description="Malonyl-CoA decarboxylase C-terminal" evidence="1">
    <location>
        <begin position="166"/>
        <end position="410"/>
    </location>
</feature>
<dbReference type="RefSeq" id="WP_094407152.1">
    <property type="nucleotide sequence ID" value="NZ_BMJZ01000010.1"/>
</dbReference>
<dbReference type="AlphaFoldDB" id="A0A255XXH1"/>
<dbReference type="GO" id="GO:0050080">
    <property type="term" value="F:malonyl-CoA decarboxylase activity"/>
    <property type="evidence" value="ECO:0007669"/>
    <property type="project" value="InterPro"/>
</dbReference>
<gene>
    <name evidence="3" type="ORF">CHR90_01465</name>
</gene>
<reference evidence="3 4" key="1">
    <citation type="submission" date="2017-07" db="EMBL/GenBank/DDBJ databases">
        <title>Elstera cyanobacteriorum sp. nov., a novel bacterium isolated from cyanobacterial aggregates in a eutrophic lake.</title>
        <authorList>
            <person name="Cai H."/>
        </authorList>
    </citation>
    <scope>NUCLEOTIDE SEQUENCE [LARGE SCALE GENOMIC DNA]</scope>
    <source>
        <strain evidence="3 4">TH019</strain>
    </source>
</reference>
<dbReference type="InterPro" id="IPR035372">
    <property type="entry name" value="MCD_N"/>
</dbReference>